<reference evidence="1 2" key="1">
    <citation type="submission" date="2016-11" db="EMBL/GenBank/DDBJ databases">
        <authorList>
            <person name="Varghese N."/>
            <person name="Submissions S."/>
        </authorList>
    </citation>
    <scope>NUCLEOTIDE SEQUENCE [LARGE SCALE GENOMIC DNA]</scope>
    <source>
        <strain evidence="1 2">DSM 1</strain>
    </source>
</reference>
<comment type="caution">
    <text evidence="1">The sequence shown here is derived from an EMBL/GenBank/DDBJ whole genome shotgun (WGS) entry which is preliminary data.</text>
</comment>
<protein>
    <submittedName>
        <fullName evidence="1">Dimeric dUTPase, all-alpha-NTP-PPase (MazG) superfamily</fullName>
    </submittedName>
</protein>
<dbReference type="InterPro" id="IPR014871">
    <property type="entry name" value="dUTPase/dCTP_pyrophosphatase"/>
</dbReference>
<gene>
    <name evidence="1" type="ORF">SAMN02745208_02604</name>
</gene>
<dbReference type="CDD" id="cd11527">
    <property type="entry name" value="NTP-PPase_dUTPase"/>
    <property type="match status" value="1"/>
</dbReference>
<dbReference type="EMBL" id="FQUB01000068">
    <property type="protein sequence ID" value="SHF74594.1"/>
    <property type="molecule type" value="Genomic_DNA"/>
</dbReference>
<dbReference type="Gene3D" id="1.10.4010.10">
    <property type="entry name" value="Type II deoxyuridine triphosphatase"/>
    <property type="match status" value="1"/>
</dbReference>
<evidence type="ECO:0000313" key="2">
    <source>
        <dbReference type="Proteomes" id="UP000184029"/>
    </source>
</evidence>
<dbReference type="SUPFAM" id="SSF101386">
    <property type="entry name" value="all-alpha NTP pyrophosphatases"/>
    <property type="match status" value="1"/>
</dbReference>
<organism evidence="1 2">
    <name type="scientific">Heyndrickxia coagulans DSM 1 = ATCC 7050</name>
    <dbReference type="NCBI Taxonomy" id="1121088"/>
    <lineage>
        <taxon>Bacteria</taxon>
        <taxon>Bacillati</taxon>
        <taxon>Bacillota</taxon>
        <taxon>Bacilli</taxon>
        <taxon>Bacillales</taxon>
        <taxon>Bacillaceae</taxon>
        <taxon>Heyndrickxia</taxon>
    </lineage>
</organism>
<dbReference type="GeneID" id="29814126"/>
<dbReference type="InterPro" id="IPR016947">
    <property type="entry name" value="UCP030140"/>
</dbReference>
<dbReference type="KEGG" id="bcoa:BF29_2509"/>
<dbReference type="KEGG" id="bcoa:BF29_2585"/>
<evidence type="ECO:0000313" key="1">
    <source>
        <dbReference type="EMBL" id="SHF74594.1"/>
    </source>
</evidence>
<dbReference type="RefSeq" id="WP_029142719.1">
    <property type="nucleotide sequence ID" value="NZ_ALAS01000301.1"/>
</dbReference>
<dbReference type="HOGENOM" id="CLU_105318_0_0_9"/>
<accession>A0A0B5WZJ3</accession>
<dbReference type="AlphaFoldDB" id="A0A0B5WZJ3"/>
<sequence length="210" mass="24639">MNLQKLFEAQAELDQHIIEKKGLQGVNLLPNLILALQVELGECAQEWRGFKFWRNDQEPRTEIPIDCPYCYGKGYMNHDEVFEGGEPWPCKRCDGSGVYGYKNPLLEEYVDCLHFILSIGNRLGLQDINPWYSSVAVSFGADKLTMQWQEVFECASTFRQYTEDSRKAWYEFLFSNFLGLGEMLGFTWEQIEKAYFEKNKVNYRRQENGY</sequence>
<name>A0A0B5WZJ3_HEYCO</name>
<dbReference type="Proteomes" id="UP000184029">
    <property type="component" value="Unassembled WGS sequence"/>
</dbReference>
<dbReference type="PIRSF" id="PIRSF030140">
    <property type="entry name" value="UCP030140"/>
    <property type="match status" value="1"/>
</dbReference>
<dbReference type="Pfam" id="PF08761">
    <property type="entry name" value="dUTPase_2"/>
    <property type="match status" value="2"/>
</dbReference>
<proteinExistence type="predicted"/>